<accession>A0A132DJK4</accession>
<protein>
    <submittedName>
        <fullName evidence="5">Threo-3-hydroxy-L-aspartate ammonia-lyase</fullName>
    </submittedName>
</protein>
<reference evidence="5 6" key="1">
    <citation type="submission" date="2018-03" db="EMBL/GenBank/DDBJ databases">
        <authorList>
            <person name="Nguyen K."/>
            <person name="Fouts D."/>
            <person name="Sutton G."/>
        </authorList>
    </citation>
    <scope>NUCLEOTIDE SEQUENCE [LARGE SCALE GENOMIC DNA]</scope>
    <source>
        <strain evidence="5 6">AU3578</strain>
    </source>
</reference>
<evidence type="ECO:0000256" key="4">
    <source>
        <dbReference type="ARBA" id="ARBA00023239"/>
    </source>
</evidence>
<evidence type="ECO:0000256" key="2">
    <source>
        <dbReference type="ARBA" id="ARBA00010869"/>
    </source>
</evidence>
<dbReference type="InterPro" id="IPR001926">
    <property type="entry name" value="TrpB-like_PALP"/>
</dbReference>
<name>A0A132DJK4_BURVI</name>
<dbReference type="GO" id="GO:0030170">
    <property type="term" value="F:pyridoxal phosphate binding"/>
    <property type="evidence" value="ECO:0007669"/>
    <property type="project" value="TreeGrafter"/>
</dbReference>
<comment type="cofactor">
    <cofactor evidence="1">
        <name>pyridoxal 5'-phosphate</name>
        <dbReference type="ChEBI" id="CHEBI:597326"/>
    </cofactor>
</comment>
<dbReference type="NCBIfam" id="NF005454">
    <property type="entry name" value="PRK07048.1"/>
    <property type="match status" value="1"/>
</dbReference>
<evidence type="ECO:0000256" key="3">
    <source>
        <dbReference type="ARBA" id="ARBA00022898"/>
    </source>
</evidence>
<dbReference type="Pfam" id="PF00291">
    <property type="entry name" value="PALP"/>
    <property type="match status" value="1"/>
</dbReference>
<sequence>MTNPTLPTYDDVAAAAARLQGHAHRTPVMTSSTLDDALGAQVFFKCENLQRMGAFKFRGAFNALSRFDATQRRNGVVTFSSGNHAQAIALSARMLGIPATIVMPQDAPAAKMAATRGYGGNVVTYDRYTEDREQIGRELAEKHGLTLIPPYDHADVIAGQGTAAKELFDEVGPLDAVFAPLGGGGLLSGTALATRALSPQAKLYGVEPEAGNDGQQSFRSGAIVHIDTPRTIADGAQTQHLGNLTFQILRRDVDDILTATDAELVDSMRFFATRMKLIVEPTGCLSLAAARKMKDELAGKRVGIVISGGNVDLANFAALVSSPAA</sequence>
<dbReference type="OMA" id="QTQHLGQ"/>
<dbReference type="EMBL" id="PVHK01000056">
    <property type="protein sequence ID" value="PRH42672.1"/>
    <property type="molecule type" value="Genomic_DNA"/>
</dbReference>
<dbReference type="SUPFAM" id="SSF53686">
    <property type="entry name" value="Tryptophan synthase beta subunit-like PLP-dependent enzymes"/>
    <property type="match status" value="1"/>
</dbReference>
<evidence type="ECO:0000256" key="1">
    <source>
        <dbReference type="ARBA" id="ARBA00001933"/>
    </source>
</evidence>
<dbReference type="AlphaFoldDB" id="A0A132DJK4"/>
<dbReference type="GeneID" id="45678976"/>
<dbReference type="GO" id="GO:0018114">
    <property type="term" value="F:threonine racemase activity"/>
    <property type="evidence" value="ECO:0007669"/>
    <property type="project" value="TreeGrafter"/>
</dbReference>
<dbReference type="RefSeq" id="WP_011882283.1">
    <property type="nucleotide sequence ID" value="NZ_CADEQL010000002.1"/>
</dbReference>
<keyword evidence="4" id="KW-0456">Lyase</keyword>
<dbReference type="GO" id="GO:0000287">
    <property type="term" value="F:magnesium ion binding"/>
    <property type="evidence" value="ECO:0007669"/>
    <property type="project" value="TreeGrafter"/>
</dbReference>
<dbReference type="GO" id="GO:0030378">
    <property type="term" value="F:serine racemase activity"/>
    <property type="evidence" value="ECO:0007669"/>
    <property type="project" value="TreeGrafter"/>
</dbReference>
<dbReference type="FunFam" id="3.40.50.1100:FF:000007">
    <property type="entry name" value="L-threonine dehydratase catabolic TdcB"/>
    <property type="match status" value="1"/>
</dbReference>
<dbReference type="GO" id="GO:0003941">
    <property type="term" value="F:L-serine ammonia-lyase activity"/>
    <property type="evidence" value="ECO:0007669"/>
    <property type="project" value="TreeGrafter"/>
</dbReference>
<dbReference type="Proteomes" id="UP000237632">
    <property type="component" value="Unassembled WGS sequence"/>
</dbReference>
<comment type="similarity">
    <text evidence="2">Belongs to the serine/threonine dehydratase family.</text>
</comment>
<dbReference type="PANTHER" id="PTHR43050:SF1">
    <property type="entry name" value="SERINE RACEMASE"/>
    <property type="match status" value="1"/>
</dbReference>
<keyword evidence="3" id="KW-0663">Pyridoxal phosphate</keyword>
<evidence type="ECO:0000313" key="6">
    <source>
        <dbReference type="Proteomes" id="UP000237632"/>
    </source>
</evidence>
<dbReference type="GO" id="GO:0008721">
    <property type="term" value="F:D-serine ammonia-lyase activity"/>
    <property type="evidence" value="ECO:0007669"/>
    <property type="project" value="TreeGrafter"/>
</dbReference>
<gene>
    <name evidence="5" type="ORF">C6T65_09215</name>
</gene>
<comment type="caution">
    <text evidence="5">The sequence shown here is derived from an EMBL/GenBank/DDBJ whole genome shotgun (WGS) entry which is preliminary data.</text>
</comment>
<dbReference type="GO" id="GO:0005524">
    <property type="term" value="F:ATP binding"/>
    <property type="evidence" value="ECO:0007669"/>
    <property type="project" value="TreeGrafter"/>
</dbReference>
<evidence type="ECO:0000313" key="5">
    <source>
        <dbReference type="EMBL" id="PRH42672.1"/>
    </source>
</evidence>
<dbReference type="PANTHER" id="PTHR43050">
    <property type="entry name" value="SERINE / THREONINE RACEMASE FAMILY MEMBER"/>
    <property type="match status" value="1"/>
</dbReference>
<dbReference type="Gene3D" id="3.40.50.1100">
    <property type="match status" value="2"/>
</dbReference>
<organism evidence="5 6">
    <name type="scientific">Burkholderia vietnamiensis</name>
    <dbReference type="NCBI Taxonomy" id="60552"/>
    <lineage>
        <taxon>Bacteria</taxon>
        <taxon>Pseudomonadati</taxon>
        <taxon>Pseudomonadota</taxon>
        <taxon>Betaproteobacteria</taxon>
        <taxon>Burkholderiales</taxon>
        <taxon>Burkholderiaceae</taxon>
        <taxon>Burkholderia</taxon>
        <taxon>Burkholderia cepacia complex</taxon>
    </lineage>
</organism>
<proteinExistence type="inferred from homology"/>
<dbReference type="CDD" id="cd01562">
    <property type="entry name" value="Thr-dehyd"/>
    <property type="match status" value="1"/>
</dbReference>
<dbReference type="InterPro" id="IPR036052">
    <property type="entry name" value="TrpB-like_PALP_sf"/>
</dbReference>